<sequence length="44" mass="4838">MTLASRLGIKPKITEYPLEKADQAMYDLSQGDVEGANVLRVSND</sequence>
<reference evidence="1 2" key="1">
    <citation type="journal article" date="2014" name="Antonie Van Leeuwenhoek">
        <title>Oenococcus alcoholitolerans sp. nov., a lactic acid bacteria isolated from cachaca and ethanol fermentation processes.</title>
        <authorList>
            <person name="Badotti F."/>
            <person name="Moreira A.P."/>
            <person name="Tonon L.A."/>
            <person name="de Lucena B.T."/>
            <person name="Gomes Fde C."/>
            <person name="Kruger R."/>
            <person name="Thompson C.C."/>
            <person name="de Morais M.A.Jr."/>
            <person name="Rosa C.A."/>
            <person name="Thompson F.L."/>
        </authorList>
    </citation>
    <scope>NUCLEOTIDE SEQUENCE [LARGE SCALE GENOMIC DNA]</scope>
    <source>
        <strain evidence="1 2">UFRJ-M7.2.18</strain>
    </source>
</reference>
<evidence type="ECO:0008006" key="3">
    <source>
        <dbReference type="Google" id="ProtNLM"/>
    </source>
</evidence>
<gene>
    <name evidence="1" type="ORF">Q757_08405</name>
</gene>
<organism evidence="1 2">
    <name type="scientific">Oenococcus alcoholitolerans</name>
    <dbReference type="NCBI Taxonomy" id="931074"/>
    <lineage>
        <taxon>Bacteria</taxon>
        <taxon>Bacillati</taxon>
        <taxon>Bacillota</taxon>
        <taxon>Bacilli</taxon>
        <taxon>Lactobacillales</taxon>
        <taxon>Lactobacillaceae</taxon>
        <taxon>Oenococcus</taxon>
    </lineage>
</organism>
<comment type="caution">
    <text evidence="1">The sequence shown here is derived from an EMBL/GenBank/DDBJ whole genome shotgun (WGS) entry which is preliminary data.</text>
</comment>
<dbReference type="Proteomes" id="UP000030023">
    <property type="component" value="Unassembled WGS sequence"/>
</dbReference>
<proteinExistence type="predicted"/>
<accession>A0ABR4XQD5</accession>
<protein>
    <recommendedName>
        <fullName evidence="3">Alcohol dehydrogenase</fullName>
    </recommendedName>
</protein>
<name>A0ABR4XQD5_9LACO</name>
<evidence type="ECO:0000313" key="1">
    <source>
        <dbReference type="EMBL" id="KGO25028.1"/>
    </source>
</evidence>
<keyword evidence="2" id="KW-1185">Reference proteome</keyword>
<evidence type="ECO:0000313" key="2">
    <source>
        <dbReference type="Proteomes" id="UP000030023"/>
    </source>
</evidence>
<dbReference type="EMBL" id="AXCV01000469">
    <property type="protein sequence ID" value="KGO25028.1"/>
    <property type="molecule type" value="Genomic_DNA"/>
</dbReference>